<evidence type="ECO:0000313" key="3">
    <source>
        <dbReference type="Proteomes" id="UP000295684"/>
    </source>
</evidence>
<dbReference type="Proteomes" id="UP000295684">
    <property type="component" value="Unassembled WGS sequence"/>
</dbReference>
<feature type="transmembrane region" description="Helical" evidence="1">
    <location>
        <begin position="210"/>
        <end position="227"/>
    </location>
</feature>
<feature type="transmembrane region" description="Helical" evidence="1">
    <location>
        <begin position="128"/>
        <end position="146"/>
    </location>
</feature>
<proteinExistence type="predicted"/>
<comment type="caution">
    <text evidence="2">The sequence shown here is derived from an EMBL/GenBank/DDBJ whole genome shotgun (WGS) entry which is preliminary data.</text>
</comment>
<sequence length="256" mass="29603">MIQIFIMISQPNIHIPYNPKNQLNSETLNSSGLITMFVKFIIYGIAIVGVAQFLMWQVIKEEQGMKFSEESSVEALQSVLLLFSGIALTYGIVVYKNWRPLLILITEFLFISLVREQDAYLDLHYFDGAWQTIVILSLPFPIYFAIIRRKKLMDNLKVYTSLFAFGIMTSGVLTTYIFSRLYGRKIFWMAAMENGYMRDVKNISEESLETYGYLLIFIASIELIFLIKRLDERSKNVIKVASNLNAATFKIVQDKF</sequence>
<accession>A0A4R2HBG3</accession>
<reference evidence="2 3" key="1">
    <citation type="submission" date="2019-03" db="EMBL/GenBank/DDBJ databases">
        <title>Genomic Encyclopedia of Type Strains, Phase IV (KMG-IV): sequencing the most valuable type-strain genomes for metagenomic binning, comparative biology and taxonomic classification.</title>
        <authorList>
            <person name="Goeker M."/>
        </authorList>
    </citation>
    <scope>NUCLEOTIDE SEQUENCE [LARGE SCALE GENOMIC DNA]</scope>
    <source>
        <strain evidence="2 3">DSM 103236</strain>
    </source>
</reference>
<feature type="transmembrane region" description="Helical" evidence="1">
    <location>
        <begin position="158"/>
        <end position="179"/>
    </location>
</feature>
<keyword evidence="1" id="KW-0472">Membrane</keyword>
<evidence type="ECO:0000256" key="1">
    <source>
        <dbReference type="SAM" id="Phobius"/>
    </source>
</evidence>
<keyword evidence="1" id="KW-0812">Transmembrane</keyword>
<name>A0A4R2HBG3_9SPHI</name>
<organism evidence="2 3">
    <name type="scientific">Pedobacter psychrotolerans</name>
    <dbReference type="NCBI Taxonomy" id="1843235"/>
    <lineage>
        <taxon>Bacteria</taxon>
        <taxon>Pseudomonadati</taxon>
        <taxon>Bacteroidota</taxon>
        <taxon>Sphingobacteriia</taxon>
        <taxon>Sphingobacteriales</taxon>
        <taxon>Sphingobacteriaceae</taxon>
        <taxon>Pedobacter</taxon>
    </lineage>
</organism>
<feature type="transmembrane region" description="Helical" evidence="1">
    <location>
        <begin position="75"/>
        <end position="95"/>
    </location>
</feature>
<dbReference type="EMBL" id="SLWO01000006">
    <property type="protein sequence ID" value="TCO22557.1"/>
    <property type="molecule type" value="Genomic_DNA"/>
</dbReference>
<keyword evidence="1" id="KW-1133">Transmembrane helix</keyword>
<evidence type="ECO:0000313" key="2">
    <source>
        <dbReference type="EMBL" id="TCO22557.1"/>
    </source>
</evidence>
<dbReference type="AlphaFoldDB" id="A0A4R2HBG3"/>
<gene>
    <name evidence="2" type="ORF">EV200_106199</name>
</gene>
<protein>
    <submittedName>
        <fullName evidence="2">Uncharacterized protein</fullName>
    </submittedName>
</protein>
<feature type="transmembrane region" description="Helical" evidence="1">
    <location>
        <begin position="33"/>
        <end position="54"/>
    </location>
</feature>